<dbReference type="PANTHER" id="PTHR10039:SF5">
    <property type="entry name" value="NACHT DOMAIN-CONTAINING PROTEIN"/>
    <property type="match status" value="1"/>
</dbReference>
<comment type="caution">
    <text evidence="3">The sequence shown here is derived from an EMBL/GenBank/DDBJ whole genome shotgun (WGS) entry which is preliminary data.</text>
</comment>
<accession>A0A9P5F2A3</accession>
<name>A0A9P5F2A3_COLSI</name>
<dbReference type="Pfam" id="PF24883">
    <property type="entry name" value="NPHP3_N"/>
    <property type="match status" value="1"/>
</dbReference>
<evidence type="ECO:0000259" key="2">
    <source>
        <dbReference type="Pfam" id="PF24883"/>
    </source>
</evidence>
<evidence type="ECO:0000313" key="3">
    <source>
        <dbReference type="EMBL" id="KAF4866049.1"/>
    </source>
</evidence>
<gene>
    <name evidence="3" type="primary">HET-E1-6</name>
    <name evidence="3" type="ORF">CGCSCA2_v001003</name>
</gene>
<sequence>MEAAGMMDILPCLPIRGICDYSDSHKNKSWQRYAAATAAALATELLAVLPSSELRERLELPSRTESGPPDDRCQQLLELLNFDQKDSRQSSIKTAHAKTCRWLLTHPEYEAWLDHERLVQHLGFLWIRGKPGAGKSTIMKFAYGQTRRAHRRNWTTAAFFFNARGEYLERSVSGMYRSLLLQLLKGVPEVQSVVDNLDLQYQDLNDCLQLDHLKEIFSSAVLALSQQTFTCFIDALDECDEQQVMNMVQFFEDLARQTSKNGIKFRICFSSRHYPYIFVHESINLTLENQVGHAEDLVSFVDSRLRIQDATLRSQLRPEILRKASGVFLWVSLVVDILNDQHSWGGMDLRKRLNEIPGDLNALFKDMLCRDGHNKEGLLLSTLWILCAKRPLNTKEFSHALWSGLVNKGHADETPPNFMSSNDSDDANRFVIGYSKGLAEVTKDDCRVQFIHESFKLMKD</sequence>
<dbReference type="GO" id="GO:0009116">
    <property type="term" value="P:nucleoside metabolic process"/>
    <property type="evidence" value="ECO:0007669"/>
    <property type="project" value="InterPro"/>
</dbReference>
<dbReference type="PANTHER" id="PTHR10039">
    <property type="entry name" value="AMELOGENIN"/>
    <property type="match status" value="1"/>
</dbReference>
<dbReference type="SUPFAM" id="SSF53167">
    <property type="entry name" value="Purine and uridine phosphorylases"/>
    <property type="match status" value="1"/>
</dbReference>
<dbReference type="Proteomes" id="UP000711996">
    <property type="component" value="Unassembled WGS sequence"/>
</dbReference>
<proteinExistence type="predicted"/>
<dbReference type="SUPFAM" id="SSF52540">
    <property type="entry name" value="P-loop containing nucleoside triphosphate hydrolases"/>
    <property type="match status" value="1"/>
</dbReference>
<organism evidence="3 4">
    <name type="scientific">Colletotrichum siamense</name>
    <name type="common">Anthracnose fungus</name>
    <dbReference type="NCBI Taxonomy" id="690259"/>
    <lineage>
        <taxon>Eukaryota</taxon>
        <taxon>Fungi</taxon>
        <taxon>Dikarya</taxon>
        <taxon>Ascomycota</taxon>
        <taxon>Pezizomycotina</taxon>
        <taxon>Sordariomycetes</taxon>
        <taxon>Hypocreomycetidae</taxon>
        <taxon>Glomerellales</taxon>
        <taxon>Glomerellaceae</taxon>
        <taxon>Colletotrichum</taxon>
        <taxon>Colletotrichum gloeosporioides species complex</taxon>
    </lineage>
</organism>
<dbReference type="OrthoDB" id="194358at2759"/>
<evidence type="ECO:0000313" key="4">
    <source>
        <dbReference type="Proteomes" id="UP000711996"/>
    </source>
</evidence>
<dbReference type="GO" id="GO:0003824">
    <property type="term" value="F:catalytic activity"/>
    <property type="evidence" value="ECO:0007669"/>
    <property type="project" value="InterPro"/>
</dbReference>
<dbReference type="Gene3D" id="3.40.50.300">
    <property type="entry name" value="P-loop containing nucleotide triphosphate hydrolases"/>
    <property type="match status" value="1"/>
</dbReference>
<dbReference type="InterPro" id="IPR027417">
    <property type="entry name" value="P-loop_NTPase"/>
</dbReference>
<dbReference type="AlphaFoldDB" id="A0A9P5F2A3"/>
<keyword evidence="4" id="KW-1185">Reference proteome</keyword>
<protein>
    <submittedName>
        <fullName evidence="3">Vegetative incompatibility protein HET-E-1</fullName>
    </submittedName>
</protein>
<evidence type="ECO:0000256" key="1">
    <source>
        <dbReference type="ARBA" id="ARBA00022737"/>
    </source>
</evidence>
<feature type="domain" description="Nephrocystin 3-like N-terminal" evidence="2">
    <location>
        <begin position="99"/>
        <end position="272"/>
    </location>
</feature>
<dbReference type="InterPro" id="IPR035994">
    <property type="entry name" value="Nucleoside_phosphorylase_sf"/>
</dbReference>
<dbReference type="Gene3D" id="3.40.50.1580">
    <property type="entry name" value="Nucleoside phosphorylase domain"/>
    <property type="match status" value="1"/>
</dbReference>
<dbReference type="EMBL" id="QPMT01000002">
    <property type="protein sequence ID" value="KAF4866049.1"/>
    <property type="molecule type" value="Genomic_DNA"/>
</dbReference>
<dbReference type="InterPro" id="IPR056884">
    <property type="entry name" value="NPHP3-like_N"/>
</dbReference>
<keyword evidence="1" id="KW-0677">Repeat</keyword>
<reference evidence="3" key="1">
    <citation type="submission" date="2019-06" db="EMBL/GenBank/DDBJ databases">
        <authorList>
            <person name="Gan P."/>
            <person name="Shirasu K."/>
        </authorList>
    </citation>
    <scope>NUCLEOTIDE SEQUENCE [LARGE SCALE GENOMIC DNA]</scope>
    <source>
        <strain evidence="3">CAD2</strain>
    </source>
</reference>